<evidence type="ECO:0008006" key="6">
    <source>
        <dbReference type="Google" id="ProtNLM"/>
    </source>
</evidence>
<feature type="region of interest" description="Disordered" evidence="1">
    <location>
        <begin position="393"/>
        <end position="635"/>
    </location>
</feature>
<feature type="domain" description="ATP-dependent RNA helicase PRP5/DDX46/KHDC4 KH" evidence="3">
    <location>
        <begin position="97"/>
        <end position="186"/>
    </location>
</feature>
<dbReference type="PANTHER" id="PTHR15744:SF0">
    <property type="entry name" value="KH HOMOLOGY DOMAIN-CONTAINING PROTEIN 4"/>
    <property type="match status" value="1"/>
</dbReference>
<feature type="compositionally biased region" description="Pro residues" evidence="1">
    <location>
        <begin position="403"/>
        <end position="476"/>
    </location>
</feature>
<dbReference type="PANTHER" id="PTHR15744">
    <property type="entry name" value="BLOM7"/>
    <property type="match status" value="1"/>
</dbReference>
<dbReference type="InterPro" id="IPR055256">
    <property type="entry name" value="KH_1_KHDC4/BBP-like"/>
</dbReference>
<feature type="compositionally biased region" description="Pro residues" evidence="1">
    <location>
        <begin position="224"/>
        <end position="269"/>
    </location>
</feature>
<proteinExistence type="predicted"/>
<dbReference type="Proteomes" id="UP001054857">
    <property type="component" value="Unassembled WGS sequence"/>
</dbReference>
<keyword evidence="5" id="KW-1185">Reference proteome</keyword>
<gene>
    <name evidence="4" type="ORF">Agub_g8222</name>
</gene>
<reference evidence="4 5" key="1">
    <citation type="journal article" date="2021" name="Sci. Rep.">
        <title>Genome sequencing of the multicellular alga Astrephomene provides insights into convergent evolution of germ-soma differentiation.</title>
        <authorList>
            <person name="Yamashita S."/>
            <person name="Yamamoto K."/>
            <person name="Matsuzaki R."/>
            <person name="Suzuki S."/>
            <person name="Yamaguchi H."/>
            <person name="Hirooka S."/>
            <person name="Minakuchi Y."/>
            <person name="Miyagishima S."/>
            <person name="Kawachi M."/>
            <person name="Toyoda A."/>
            <person name="Nozaki H."/>
        </authorList>
    </citation>
    <scope>NUCLEOTIDE SEQUENCE [LARGE SCALE GENOMIC DNA]</scope>
    <source>
        <strain evidence="4 5">NIES-4017</strain>
    </source>
</reference>
<feature type="compositionally biased region" description="Low complexity" evidence="1">
    <location>
        <begin position="191"/>
        <end position="200"/>
    </location>
</feature>
<protein>
    <recommendedName>
        <fullName evidence="6">Brings lots of money 7</fullName>
    </recommendedName>
</protein>
<feature type="compositionally biased region" description="Pro residues" evidence="1">
    <location>
        <begin position="518"/>
        <end position="566"/>
    </location>
</feature>
<evidence type="ECO:0000313" key="5">
    <source>
        <dbReference type="Proteomes" id="UP001054857"/>
    </source>
</evidence>
<feature type="compositionally biased region" description="Polar residues" evidence="1">
    <location>
        <begin position="590"/>
        <end position="601"/>
    </location>
</feature>
<dbReference type="SUPFAM" id="SSF54791">
    <property type="entry name" value="Eukaryotic type KH-domain (KH-domain type I)"/>
    <property type="match status" value="1"/>
</dbReference>
<dbReference type="Pfam" id="PF22675">
    <property type="entry name" value="KH-I_KHDC4-BBP"/>
    <property type="match status" value="1"/>
</dbReference>
<feature type="region of interest" description="Disordered" evidence="1">
    <location>
        <begin position="142"/>
        <end position="168"/>
    </location>
</feature>
<feature type="compositionally biased region" description="Low complexity" evidence="1">
    <location>
        <begin position="612"/>
        <end position="623"/>
    </location>
</feature>
<dbReference type="Gene3D" id="3.30.1370.10">
    <property type="entry name" value="K Homology domain, type 1"/>
    <property type="match status" value="1"/>
</dbReference>
<evidence type="ECO:0000259" key="3">
    <source>
        <dbReference type="Pfam" id="PF23469"/>
    </source>
</evidence>
<accession>A0AAD3DRN0</accession>
<feature type="compositionally biased region" description="Low complexity" evidence="1">
    <location>
        <begin position="393"/>
        <end position="402"/>
    </location>
</feature>
<sequence>MQAIDSQQPAKKRKWDIPGPGTLPQTVTQLGQVSGSGGLAAVGSAAPSVDIALAQAAAAALFSKYHPGAQAKPTPTAPVIAAYSAVVATDSKPFDHSREVYINDAATGVRIHLTKRGVQDEIQSRTGTIIVTRGRYYAPGVAPDGKDKPLHLLVKPGANAGTTDEQKQQAVSNAISDIQRILNGMPPGRPAPAAGHHAGTAPPPHPPPYGVAPPPAGPHHHHPPPPAGYGPPPPYGAPPPVVPGAAPPPPAGYGYPPPTAPPAGTPPSHPGRDSSSGGAGAAAPAGGCSCSVFTGVPQPGAFPLAEKIKGPGGTFVQHISTTTGATVQLRGRGSGDAEGPDPLHVHIAAPSPKALEDAKSLLLDLLRTVVEDYSRSNPSLAHTVQPPTVIQLPAQQQQQQQQPPTPPYGSAPPPYPPPYGAAAPPPGAPYYPPPGHPPYYPPPGQPYPPPQPYGSAPPPYGAPPPPYAGAPPPYSYQPPAAGTTAQPPPYHYPPPGAPPGYAAPPPPQQSSTPGAHNPYPPPHQHPPPAGYGVAAPPPAAPAAPAAPAPYGMHPPPATAAAVPPPAAASAPHAVQQGAPGGGSYAGMHSSYGSEPSATTGNHAAGSHTLAAHQHQQQQQQQQQSGPPKRKFREAREGEQVRWWLLIALQRLCDPPWRNDSRDVES</sequence>
<dbReference type="GO" id="GO:0003723">
    <property type="term" value="F:RNA binding"/>
    <property type="evidence" value="ECO:0007669"/>
    <property type="project" value="InterPro"/>
</dbReference>
<feature type="compositionally biased region" description="Pro residues" evidence="1">
    <location>
        <begin position="486"/>
        <end position="508"/>
    </location>
</feature>
<dbReference type="InterPro" id="IPR036612">
    <property type="entry name" value="KH_dom_type_1_sf"/>
</dbReference>
<feature type="region of interest" description="Disordered" evidence="1">
    <location>
        <begin position="181"/>
        <end position="285"/>
    </location>
</feature>
<name>A0AAD3DRN0_9CHLO</name>
<feature type="compositionally biased region" description="Pro residues" evidence="1">
    <location>
        <begin position="201"/>
        <end position="217"/>
    </location>
</feature>
<dbReference type="InterPro" id="IPR031121">
    <property type="entry name" value="RIK/BLOM7"/>
</dbReference>
<dbReference type="AlphaFoldDB" id="A0AAD3DRN0"/>
<feature type="region of interest" description="Disordered" evidence="1">
    <location>
        <begin position="1"/>
        <end position="25"/>
    </location>
</feature>
<comment type="caution">
    <text evidence="4">The sequence shown here is derived from an EMBL/GenBank/DDBJ whole genome shotgun (WGS) entry which is preliminary data.</text>
</comment>
<feature type="domain" description="KHDC4/BBP-like KH-domain type I" evidence="2">
    <location>
        <begin position="299"/>
        <end position="366"/>
    </location>
</feature>
<evidence type="ECO:0000259" key="2">
    <source>
        <dbReference type="Pfam" id="PF22675"/>
    </source>
</evidence>
<evidence type="ECO:0000256" key="1">
    <source>
        <dbReference type="SAM" id="MobiDB-lite"/>
    </source>
</evidence>
<dbReference type="EMBL" id="BMAR01000015">
    <property type="protein sequence ID" value="GFR46618.1"/>
    <property type="molecule type" value="Genomic_DNA"/>
</dbReference>
<dbReference type="Pfam" id="PF23469">
    <property type="entry name" value="KH_12"/>
    <property type="match status" value="1"/>
</dbReference>
<dbReference type="InterPro" id="IPR056149">
    <property type="entry name" value="PRP5/DDX46/KHDC4_KH"/>
</dbReference>
<organism evidence="4 5">
    <name type="scientific">Astrephomene gubernaculifera</name>
    <dbReference type="NCBI Taxonomy" id="47775"/>
    <lineage>
        <taxon>Eukaryota</taxon>
        <taxon>Viridiplantae</taxon>
        <taxon>Chlorophyta</taxon>
        <taxon>core chlorophytes</taxon>
        <taxon>Chlorophyceae</taxon>
        <taxon>CS clade</taxon>
        <taxon>Chlamydomonadales</taxon>
        <taxon>Astrephomenaceae</taxon>
        <taxon>Astrephomene</taxon>
    </lineage>
</organism>
<evidence type="ECO:0000313" key="4">
    <source>
        <dbReference type="EMBL" id="GFR46618.1"/>
    </source>
</evidence>
<dbReference type="GO" id="GO:0005634">
    <property type="term" value="C:nucleus"/>
    <property type="evidence" value="ECO:0007669"/>
    <property type="project" value="InterPro"/>
</dbReference>